<dbReference type="AlphaFoldDB" id="A0A812R813"/>
<evidence type="ECO:0000313" key="7">
    <source>
        <dbReference type="Proteomes" id="UP000601435"/>
    </source>
</evidence>
<comment type="similarity">
    <text evidence="1">Belongs to the DeSI family.</text>
</comment>
<dbReference type="PANTHER" id="PTHR12378:SF80">
    <property type="entry name" value="IP06716P-RELATED"/>
    <property type="match status" value="1"/>
</dbReference>
<organism evidence="6 7">
    <name type="scientific">Symbiodinium necroappetens</name>
    <dbReference type="NCBI Taxonomy" id="1628268"/>
    <lineage>
        <taxon>Eukaryota</taxon>
        <taxon>Sar</taxon>
        <taxon>Alveolata</taxon>
        <taxon>Dinophyceae</taxon>
        <taxon>Suessiales</taxon>
        <taxon>Symbiodiniaceae</taxon>
        <taxon>Symbiodinium</taxon>
    </lineage>
</organism>
<evidence type="ECO:0000313" key="6">
    <source>
        <dbReference type="EMBL" id="CAE7424422.1"/>
    </source>
</evidence>
<dbReference type="PANTHER" id="PTHR12378">
    <property type="entry name" value="DESUMOYLATING ISOPEPTIDASE"/>
    <property type="match status" value="1"/>
</dbReference>
<dbReference type="Proteomes" id="UP000601435">
    <property type="component" value="Unassembled WGS sequence"/>
</dbReference>
<reference evidence="6" key="1">
    <citation type="submission" date="2021-02" db="EMBL/GenBank/DDBJ databases">
        <authorList>
            <person name="Dougan E. K."/>
            <person name="Rhodes N."/>
            <person name="Thang M."/>
            <person name="Chan C."/>
        </authorList>
    </citation>
    <scope>NUCLEOTIDE SEQUENCE</scope>
</reference>
<accession>A0A812R813</accession>
<protein>
    <recommendedName>
        <fullName evidence="5">PPPDE domain-containing protein</fullName>
    </recommendedName>
</protein>
<feature type="region of interest" description="Disordered" evidence="4">
    <location>
        <begin position="1"/>
        <end position="24"/>
    </location>
</feature>
<feature type="compositionally biased region" description="Basic and acidic residues" evidence="4">
    <location>
        <begin position="1"/>
        <end position="11"/>
    </location>
</feature>
<dbReference type="GO" id="GO:0016579">
    <property type="term" value="P:protein deubiquitination"/>
    <property type="evidence" value="ECO:0007669"/>
    <property type="project" value="TreeGrafter"/>
</dbReference>
<comment type="caution">
    <text evidence="6">The sequence shown here is derived from an EMBL/GenBank/DDBJ whole genome shotgun (WGS) entry which is preliminary data.</text>
</comment>
<name>A0A812R813_9DINO</name>
<evidence type="ECO:0000256" key="2">
    <source>
        <dbReference type="ARBA" id="ARBA00022670"/>
    </source>
</evidence>
<evidence type="ECO:0000256" key="3">
    <source>
        <dbReference type="ARBA" id="ARBA00022801"/>
    </source>
</evidence>
<evidence type="ECO:0000256" key="1">
    <source>
        <dbReference type="ARBA" id="ARBA00008140"/>
    </source>
</evidence>
<evidence type="ECO:0000256" key="4">
    <source>
        <dbReference type="SAM" id="MobiDB-lite"/>
    </source>
</evidence>
<evidence type="ECO:0000259" key="5">
    <source>
        <dbReference type="PROSITE" id="PS51858"/>
    </source>
</evidence>
<feature type="domain" description="PPPDE" evidence="5">
    <location>
        <begin position="28"/>
        <end position="188"/>
    </location>
</feature>
<keyword evidence="7" id="KW-1185">Reference proteome</keyword>
<dbReference type="PROSITE" id="PS51858">
    <property type="entry name" value="PPPDE"/>
    <property type="match status" value="1"/>
</dbReference>
<sequence>MGWSDKYEEGPKSPASTADETGDEANETKITLNIYDVSQADSVQWVNAFFANQHSPVKLFGVFHVGVQVGDEEWAFGATPTGSGVCRHKPRAAEQHHFRESLCVGSTALSKRQLRDFYAVLEATWSGRDYDLLQKNCIHFASEVCELLDVCDVPAWVNRPARLGAWLKQVKDAAWNTPQEPAVRSQCL</sequence>
<dbReference type="GO" id="GO:0006508">
    <property type="term" value="P:proteolysis"/>
    <property type="evidence" value="ECO:0007669"/>
    <property type="project" value="UniProtKB-KW"/>
</dbReference>
<dbReference type="EMBL" id="CAJNJA010018497">
    <property type="protein sequence ID" value="CAE7424422.1"/>
    <property type="molecule type" value="Genomic_DNA"/>
</dbReference>
<dbReference type="Gene3D" id="3.90.1720.30">
    <property type="entry name" value="PPPDE domains"/>
    <property type="match status" value="1"/>
</dbReference>
<gene>
    <name evidence="6" type="ORF">SNEC2469_LOCUS11641</name>
</gene>
<keyword evidence="2" id="KW-0645">Protease</keyword>
<dbReference type="OrthoDB" id="412286at2759"/>
<dbReference type="GO" id="GO:0101005">
    <property type="term" value="F:deubiquitinase activity"/>
    <property type="evidence" value="ECO:0007669"/>
    <property type="project" value="TreeGrafter"/>
</dbReference>
<dbReference type="SMART" id="SM01179">
    <property type="entry name" value="DUF862"/>
    <property type="match status" value="1"/>
</dbReference>
<keyword evidence="3" id="KW-0378">Hydrolase</keyword>
<dbReference type="Pfam" id="PF05903">
    <property type="entry name" value="Peptidase_C97"/>
    <property type="match status" value="1"/>
</dbReference>
<proteinExistence type="inferred from homology"/>
<dbReference type="InterPro" id="IPR008580">
    <property type="entry name" value="PPPDE_dom"/>
</dbReference>
<dbReference type="InterPro" id="IPR042266">
    <property type="entry name" value="PPPDE_sf"/>
</dbReference>